<feature type="coiled-coil region" evidence="1">
    <location>
        <begin position="148"/>
        <end position="175"/>
    </location>
</feature>
<feature type="transmembrane region" description="Helical" evidence="2">
    <location>
        <begin position="282"/>
        <end position="302"/>
    </location>
</feature>
<dbReference type="EMBL" id="OP880254">
    <property type="protein sequence ID" value="WAE39663.1"/>
    <property type="molecule type" value="Genomic_DNA"/>
</dbReference>
<evidence type="ECO:0000256" key="2">
    <source>
        <dbReference type="SAM" id="Phobius"/>
    </source>
</evidence>
<feature type="transmembrane region" description="Helical" evidence="2">
    <location>
        <begin position="12"/>
        <end position="30"/>
    </location>
</feature>
<keyword evidence="2" id="KW-0472">Membrane</keyword>
<organism evidence="3 4">
    <name type="scientific">Methanophagales virus GBV303</name>
    <dbReference type="NCBI Taxonomy" id="2986514"/>
    <lineage>
        <taxon>Viruses</taxon>
        <taxon>Viruses incertae sedis</taxon>
        <taxon>Itzamnaviridae</taxon>
        <taxon>Demiitzamnavirus</taxon>
        <taxon>Demiitzamnavirus mexicoense</taxon>
    </lineage>
</organism>
<evidence type="ECO:0000256" key="1">
    <source>
        <dbReference type="SAM" id="Coils"/>
    </source>
</evidence>
<proteinExistence type="predicted"/>
<evidence type="ECO:0000313" key="3">
    <source>
        <dbReference type="EMBL" id="WAE39663.1"/>
    </source>
</evidence>
<accession>A0A9E8VGD7</accession>
<dbReference type="Proteomes" id="UP001156932">
    <property type="component" value="Segment"/>
</dbReference>
<keyword evidence="4" id="KW-1185">Reference proteome</keyword>
<gene>
    <name evidence="3" type="ORF">NNKAGPMP_00027</name>
</gene>
<reference evidence="3 4" key="1">
    <citation type="submission" date="2022-10" db="EMBL/GenBank/DDBJ databases">
        <title>Evolutionary Diversification of Methanotrophic Ca. Methanophagales (ANME-1) and Their Expansive Virome.</title>
        <authorList>
            <person name="Laso-Perez R."/>
            <person name="Wu F."/>
            <person name="Cremiere A."/>
            <person name="Speth D.R."/>
            <person name="Magyar J.S."/>
            <person name="Krupovic M."/>
            <person name="Orphan V.J."/>
        </authorList>
    </citation>
    <scope>NUCLEOTIDE SEQUENCE [LARGE SCALE GENOMIC DNA]</scope>
</reference>
<protein>
    <submittedName>
        <fullName evidence="3">Uncharacterized protein</fullName>
    </submittedName>
</protein>
<evidence type="ECO:0000313" key="4">
    <source>
        <dbReference type="Proteomes" id="UP001156932"/>
    </source>
</evidence>
<keyword evidence="2" id="KW-0812">Transmembrane</keyword>
<sequence>MIIVPEFLFFGLLLWAIIASMALIMFALTIKRYAPEAFIFWRARREGKPLALVHYPEGIVRAYIPREERRLNPSATNYWYVADVGIKFKGSSATVEKWEGRIPVFHYFVNIPETIATREAVAFSQFKDYLKEHGIDISGIEDIAFFVINRYEKYLGKLLEQKEEFEEKLRRQLRSEGKHFSDAEIEEVVKATIEERAMRQALQDTGLDNEEMVQKMINLLKFIEENRKEIERMKTKTGQFTYQVIANALDTVSAYTSANVAHTKAVLESAIRESLGSEVKDYIKYGMLIFIGCLGLGVLFILTHSFMS</sequence>
<name>A0A9E8VGD7_9VIRU</name>
<keyword evidence="1" id="KW-0175">Coiled coil</keyword>
<keyword evidence="2" id="KW-1133">Transmembrane helix</keyword>